<dbReference type="InterPro" id="IPR036770">
    <property type="entry name" value="Ankyrin_rpt-contain_sf"/>
</dbReference>
<feature type="domain" description="Heterokaryon incompatibility" evidence="3">
    <location>
        <begin position="232"/>
        <end position="352"/>
    </location>
</feature>
<feature type="region of interest" description="Disordered" evidence="2">
    <location>
        <begin position="1"/>
        <end position="21"/>
    </location>
</feature>
<organism evidence="4 5">
    <name type="scientific">Cladobotryum mycophilum</name>
    <dbReference type="NCBI Taxonomy" id="491253"/>
    <lineage>
        <taxon>Eukaryota</taxon>
        <taxon>Fungi</taxon>
        <taxon>Dikarya</taxon>
        <taxon>Ascomycota</taxon>
        <taxon>Pezizomycotina</taxon>
        <taxon>Sordariomycetes</taxon>
        <taxon>Hypocreomycetidae</taxon>
        <taxon>Hypocreales</taxon>
        <taxon>Hypocreaceae</taxon>
        <taxon>Cladobotryum</taxon>
    </lineage>
</organism>
<evidence type="ECO:0000256" key="2">
    <source>
        <dbReference type="SAM" id="MobiDB-lite"/>
    </source>
</evidence>
<protein>
    <submittedName>
        <fullName evidence="4">Heterokaryon incompatibility 6-like protein</fullName>
    </submittedName>
</protein>
<dbReference type="PANTHER" id="PTHR24148">
    <property type="entry name" value="ANKYRIN REPEAT DOMAIN-CONTAINING PROTEIN 39 HOMOLOG-RELATED"/>
    <property type="match status" value="1"/>
</dbReference>
<dbReference type="SMART" id="SM00248">
    <property type="entry name" value="ANK"/>
    <property type="match status" value="2"/>
</dbReference>
<evidence type="ECO:0000313" key="4">
    <source>
        <dbReference type="EMBL" id="KAK5998108.1"/>
    </source>
</evidence>
<comment type="caution">
    <text evidence="4">The sequence shown here is derived from an EMBL/GenBank/DDBJ whole genome shotgun (WGS) entry which is preliminary data.</text>
</comment>
<dbReference type="EMBL" id="JAVFKD010000001">
    <property type="protein sequence ID" value="KAK5998108.1"/>
    <property type="molecule type" value="Genomic_DNA"/>
</dbReference>
<feature type="repeat" description="ANK" evidence="1">
    <location>
        <begin position="133"/>
        <end position="165"/>
    </location>
</feature>
<dbReference type="SUPFAM" id="SSF48403">
    <property type="entry name" value="Ankyrin repeat"/>
    <property type="match status" value="1"/>
</dbReference>
<keyword evidence="1" id="KW-0040">ANK repeat</keyword>
<proteinExistence type="predicted"/>
<dbReference type="PANTHER" id="PTHR24148:SF64">
    <property type="entry name" value="HETEROKARYON INCOMPATIBILITY DOMAIN-CONTAINING PROTEIN"/>
    <property type="match status" value="1"/>
</dbReference>
<reference evidence="4 5" key="1">
    <citation type="submission" date="2024-01" db="EMBL/GenBank/DDBJ databases">
        <title>Complete genome of Cladobotryum mycophilum ATHUM6906.</title>
        <authorList>
            <person name="Christinaki A.C."/>
            <person name="Myridakis A.I."/>
            <person name="Kouvelis V.N."/>
        </authorList>
    </citation>
    <scope>NUCLEOTIDE SEQUENCE [LARGE SCALE GENOMIC DNA]</scope>
    <source>
        <strain evidence="4 5">ATHUM6906</strain>
    </source>
</reference>
<dbReference type="Pfam" id="PF06985">
    <property type="entry name" value="HET"/>
    <property type="match status" value="1"/>
</dbReference>
<evidence type="ECO:0000256" key="1">
    <source>
        <dbReference type="PROSITE-ProRule" id="PRU00023"/>
    </source>
</evidence>
<sequence length="870" mass="96994">MNGDQERHGRNGGHQSTTPFAYDRLPDAKSIRLIERLGTTSDGKLCFSLTCHNLDDTATTYHCLSYTWGNPFAHGNQFRDHFNAASPQYEASNKIPILVNGRLLLIQKSLHDALSTIPEAVFANEMNRPDPIQGRTYLHFASGSGKHDYVEMWIKHGADVHARDLNARTALHYAAEKGHLECVRTLCNGGSLRAAKDQDGIMPIDLATVGGHDEVVALLEGLSGTDDPQPTAIYRAEDWAHRRIWADAICINQNDLEEKSAQVSMMDRIYSRASFVVAWLGPGDQHSEIGLKTLHTLAAHSKKFQESQIEPYGGNKEKYQEHGIPFISREGWVALASIFQRQWFRRAWIVQEAILPSVLILHLGNSLLSWASLGTVSNAIRHNEANLGSAKSRDFVPENDVAVAVEWNMAEMYKWRGNLGKTNDSDEEIAKAHRNLFALDQLVECFWTFRASDPRDKIFSLYGILNLVSGNRFKTDYRCSTADVFTTAARQMISETKNLEILSHCIYSKDRQDSLPGWVPDFNLAGINPIPSIFAADKGLDFHLPIEDTEDKHVLKIRGLYVGKVSQAGGRQDTGPFGMFLFDENWLKLVLSLRKTTEDGQKRCLTEILWRTLCMNMSPGSLFDASKFGPRAPDEYGTQFGTFMMLFILAGADRKVLEKVDMKPDRDEITISRVSYDPFEEEMASVLEDLDALAENDGERCSTPFRHEVLSLWNNLKYTLIRATGAGDDGGPNDFYLPEEVINGKSRCVGPGFVRPNSRVYRHCLGIGRAFAMMYGGRQLITVGDEYLGMASLSAQTGDEIWILPGLKSPAVLRDVSDADGKPVTDILGTLSLKGSRVRRCFVGSAYVHGIMDGEAVSESGRDLVDINLE</sequence>
<dbReference type="Proteomes" id="UP001338125">
    <property type="component" value="Unassembled WGS sequence"/>
</dbReference>
<gene>
    <name evidence="4" type="ORF">PT974_00480</name>
</gene>
<dbReference type="InterPro" id="IPR052895">
    <property type="entry name" value="HetReg/Transcr_Mod"/>
</dbReference>
<name>A0ABR0T0Z9_9HYPO</name>
<dbReference type="Pfam" id="PF12796">
    <property type="entry name" value="Ank_2"/>
    <property type="match status" value="1"/>
</dbReference>
<dbReference type="InterPro" id="IPR010730">
    <property type="entry name" value="HET"/>
</dbReference>
<feature type="repeat" description="ANK" evidence="1">
    <location>
        <begin position="166"/>
        <end position="198"/>
    </location>
</feature>
<evidence type="ECO:0000259" key="3">
    <source>
        <dbReference type="Pfam" id="PF06985"/>
    </source>
</evidence>
<keyword evidence="5" id="KW-1185">Reference proteome</keyword>
<accession>A0ABR0T0Z9</accession>
<dbReference type="Gene3D" id="1.25.40.20">
    <property type="entry name" value="Ankyrin repeat-containing domain"/>
    <property type="match status" value="1"/>
</dbReference>
<dbReference type="PROSITE" id="PS50088">
    <property type="entry name" value="ANK_REPEAT"/>
    <property type="match status" value="2"/>
</dbReference>
<dbReference type="PROSITE" id="PS50297">
    <property type="entry name" value="ANK_REP_REGION"/>
    <property type="match status" value="2"/>
</dbReference>
<dbReference type="InterPro" id="IPR002110">
    <property type="entry name" value="Ankyrin_rpt"/>
</dbReference>
<evidence type="ECO:0000313" key="5">
    <source>
        <dbReference type="Proteomes" id="UP001338125"/>
    </source>
</evidence>